<dbReference type="RefSeq" id="WP_207860333.1">
    <property type="nucleotide sequence ID" value="NZ_JAFREP010000017.1"/>
</dbReference>
<keyword evidence="8 13" id="KW-0443">Lipid metabolism</keyword>
<evidence type="ECO:0000256" key="7">
    <source>
        <dbReference type="ARBA" id="ARBA00023002"/>
    </source>
</evidence>
<dbReference type="PROSITE" id="PS00061">
    <property type="entry name" value="ADH_SHORT"/>
    <property type="match status" value="1"/>
</dbReference>
<dbReference type="InterPro" id="IPR050259">
    <property type="entry name" value="SDR"/>
</dbReference>
<dbReference type="CDD" id="cd05333">
    <property type="entry name" value="BKR_SDR_c"/>
    <property type="match status" value="1"/>
</dbReference>
<name>A0A8J7QAC2_9BACT</name>
<dbReference type="InterPro" id="IPR036291">
    <property type="entry name" value="NAD(P)-bd_dom_sf"/>
</dbReference>
<keyword evidence="5 13" id="KW-0276">Fatty acid metabolism</keyword>
<feature type="binding site" evidence="11">
    <location>
        <position position="185"/>
    </location>
    <ligand>
        <name>NADP(+)</name>
        <dbReference type="ChEBI" id="CHEBI:58349"/>
    </ligand>
</feature>
<protein>
    <recommendedName>
        <fullName evidence="3 13">3-oxoacyl-[acyl-carrier-protein] reductase</fullName>
        <ecNumber evidence="3 13">1.1.1.100</ecNumber>
    </recommendedName>
</protein>
<dbReference type="SUPFAM" id="SSF51735">
    <property type="entry name" value="NAD(P)-binding Rossmann-fold domains"/>
    <property type="match status" value="1"/>
</dbReference>
<dbReference type="InterPro" id="IPR002347">
    <property type="entry name" value="SDR_fam"/>
</dbReference>
<evidence type="ECO:0000256" key="10">
    <source>
        <dbReference type="PIRSR" id="PIRSR611284-1"/>
    </source>
</evidence>
<gene>
    <name evidence="15" type="primary">fabG</name>
    <name evidence="15" type="ORF">J3U88_18030</name>
</gene>
<dbReference type="NCBIfam" id="TIGR01830">
    <property type="entry name" value="3oxo_ACP_reduc"/>
    <property type="match status" value="1"/>
</dbReference>
<dbReference type="PRINTS" id="PR00080">
    <property type="entry name" value="SDRFAMILY"/>
</dbReference>
<evidence type="ECO:0000256" key="1">
    <source>
        <dbReference type="ARBA" id="ARBA00005194"/>
    </source>
</evidence>
<dbReference type="PRINTS" id="PR00081">
    <property type="entry name" value="GDHRDH"/>
</dbReference>
<evidence type="ECO:0000259" key="14">
    <source>
        <dbReference type="SMART" id="SM00822"/>
    </source>
</evidence>
<dbReference type="InterPro" id="IPR011284">
    <property type="entry name" value="3oxo_ACP_reduc"/>
</dbReference>
<evidence type="ECO:0000256" key="11">
    <source>
        <dbReference type="PIRSR" id="PIRSR611284-2"/>
    </source>
</evidence>
<reference evidence="15" key="1">
    <citation type="submission" date="2021-03" db="EMBL/GenBank/DDBJ databases">
        <authorList>
            <person name="Wang G."/>
        </authorList>
    </citation>
    <scope>NUCLEOTIDE SEQUENCE</scope>
    <source>
        <strain evidence="15">KCTC 12899</strain>
    </source>
</reference>
<dbReference type="Gene3D" id="3.40.50.720">
    <property type="entry name" value="NAD(P)-binding Rossmann-like Domain"/>
    <property type="match status" value="1"/>
</dbReference>
<comment type="catalytic activity">
    <reaction evidence="13">
        <text>a (3R)-hydroxyacyl-[ACP] + NADP(+) = a 3-oxoacyl-[ACP] + NADPH + H(+)</text>
        <dbReference type="Rhea" id="RHEA:17397"/>
        <dbReference type="Rhea" id="RHEA-COMP:9916"/>
        <dbReference type="Rhea" id="RHEA-COMP:9945"/>
        <dbReference type="ChEBI" id="CHEBI:15378"/>
        <dbReference type="ChEBI" id="CHEBI:57783"/>
        <dbReference type="ChEBI" id="CHEBI:58349"/>
        <dbReference type="ChEBI" id="CHEBI:78776"/>
        <dbReference type="ChEBI" id="CHEBI:78827"/>
        <dbReference type="EC" id="1.1.1.100"/>
    </reaction>
</comment>
<evidence type="ECO:0000256" key="6">
    <source>
        <dbReference type="ARBA" id="ARBA00022857"/>
    </source>
</evidence>
<comment type="pathway">
    <text evidence="1 13">Lipid metabolism; fatty acid biosynthesis.</text>
</comment>
<evidence type="ECO:0000256" key="13">
    <source>
        <dbReference type="RuleBase" id="RU366074"/>
    </source>
</evidence>
<comment type="subunit">
    <text evidence="13">Homotetramer.</text>
</comment>
<comment type="function">
    <text evidence="13">Catalyzes the NADPH-dependent reduction of beta-ketoacyl-ACP substrates to beta-hydroxyacyl-ACP products, the first reductive step in the elongation cycle of fatty acid biosynthesis.</text>
</comment>
<dbReference type="GO" id="GO:0051287">
    <property type="term" value="F:NAD binding"/>
    <property type="evidence" value="ECO:0007669"/>
    <property type="project" value="UniProtKB-UniRule"/>
</dbReference>
<dbReference type="Proteomes" id="UP000664417">
    <property type="component" value="Unassembled WGS sequence"/>
</dbReference>
<evidence type="ECO:0000256" key="5">
    <source>
        <dbReference type="ARBA" id="ARBA00022832"/>
    </source>
</evidence>
<feature type="binding site" evidence="11">
    <location>
        <position position="87"/>
    </location>
    <ligand>
        <name>NADP(+)</name>
        <dbReference type="ChEBI" id="CHEBI:58349"/>
    </ligand>
</feature>
<keyword evidence="6 11" id="KW-0521">NADP</keyword>
<evidence type="ECO:0000256" key="2">
    <source>
        <dbReference type="ARBA" id="ARBA00006484"/>
    </source>
</evidence>
<comment type="similarity">
    <text evidence="2 12">Belongs to the short-chain dehydrogenases/reductases (SDR) family.</text>
</comment>
<accession>A0A8J7QAC2</accession>
<dbReference type="GO" id="GO:0030497">
    <property type="term" value="P:fatty acid elongation"/>
    <property type="evidence" value="ECO:0007669"/>
    <property type="project" value="UniProtKB-ARBA"/>
</dbReference>
<evidence type="ECO:0000313" key="15">
    <source>
        <dbReference type="EMBL" id="MBO1320379.1"/>
    </source>
</evidence>
<dbReference type="InterPro" id="IPR020904">
    <property type="entry name" value="Sc_DH/Rdtase_CS"/>
</dbReference>
<keyword evidence="9 13" id="KW-0275">Fatty acid biosynthesis</keyword>
<proteinExistence type="inferred from homology"/>
<dbReference type="PANTHER" id="PTHR42879:SF2">
    <property type="entry name" value="3-OXOACYL-[ACYL-CARRIER-PROTEIN] REDUCTASE FABG"/>
    <property type="match status" value="1"/>
</dbReference>
<feature type="domain" description="Ketoreductase" evidence="14">
    <location>
        <begin position="4"/>
        <end position="183"/>
    </location>
</feature>
<evidence type="ECO:0000256" key="8">
    <source>
        <dbReference type="ARBA" id="ARBA00023098"/>
    </source>
</evidence>
<evidence type="ECO:0000256" key="12">
    <source>
        <dbReference type="RuleBase" id="RU000363"/>
    </source>
</evidence>
<feature type="binding site" evidence="11">
    <location>
        <begin position="152"/>
        <end position="156"/>
    </location>
    <ligand>
        <name>NADP(+)</name>
        <dbReference type="ChEBI" id="CHEBI:58349"/>
    </ligand>
</feature>
<sequence length="244" mass="25556">MNSKVALVTGGSQGIGRAICRRLAAEGFLVLVASRNLEKITSVADAICADGFQAKPVQLDVQATDSFKNVIKEITTAHGGLHVLVNNAGITADNLMARIKPEAFDSVVNTNLRGAFFLSQAVLRPMMKQRWGRIINITSVVGLMGNAGQANYAASKAGLVGVTKSLAKEVGSRAITVNAVAPGYIETDMTGDLSDQVTSAFMEQVPLGRMGQPDDIAHAVAYLASEGAAYVTGQVLTVDGGLYM</sequence>
<dbReference type="NCBIfam" id="NF005559">
    <property type="entry name" value="PRK07231.1"/>
    <property type="match status" value="1"/>
</dbReference>
<evidence type="ECO:0000256" key="4">
    <source>
        <dbReference type="ARBA" id="ARBA00022516"/>
    </source>
</evidence>
<evidence type="ECO:0000313" key="16">
    <source>
        <dbReference type="Proteomes" id="UP000664417"/>
    </source>
</evidence>
<dbReference type="EMBL" id="JAFREP010000017">
    <property type="protein sequence ID" value="MBO1320379.1"/>
    <property type="molecule type" value="Genomic_DNA"/>
</dbReference>
<dbReference type="AlphaFoldDB" id="A0A8J7QAC2"/>
<organism evidence="15 16">
    <name type="scientific">Acanthopleuribacter pedis</name>
    <dbReference type="NCBI Taxonomy" id="442870"/>
    <lineage>
        <taxon>Bacteria</taxon>
        <taxon>Pseudomonadati</taxon>
        <taxon>Acidobacteriota</taxon>
        <taxon>Holophagae</taxon>
        <taxon>Acanthopleuribacterales</taxon>
        <taxon>Acanthopleuribacteraceae</taxon>
        <taxon>Acanthopleuribacter</taxon>
    </lineage>
</organism>
<comment type="caution">
    <text evidence="15">The sequence shown here is derived from an EMBL/GenBank/DDBJ whole genome shotgun (WGS) entry which is preliminary data.</text>
</comment>
<dbReference type="SMART" id="SM00822">
    <property type="entry name" value="PKS_KR"/>
    <property type="match status" value="1"/>
</dbReference>
<keyword evidence="4 13" id="KW-0444">Lipid biosynthesis</keyword>
<dbReference type="Pfam" id="PF00106">
    <property type="entry name" value="adh_short"/>
    <property type="match status" value="1"/>
</dbReference>
<dbReference type="NCBIfam" id="NF009466">
    <property type="entry name" value="PRK12826.1-2"/>
    <property type="match status" value="1"/>
</dbReference>
<dbReference type="PANTHER" id="PTHR42879">
    <property type="entry name" value="3-OXOACYL-(ACYL-CARRIER-PROTEIN) REDUCTASE"/>
    <property type="match status" value="1"/>
</dbReference>
<keyword evidence="16" id="KW-1185">Reference proteome</keyword>
<evidence type="ECO:0000256" key="3">
    <source>
        <dbReference type="ARBA" id="ARBA00012948"/>
    </source>
</evidence>
<keyword evidence="7 13" id="KW-0560">Oxidoreductase</keyword>
<feature type="active site" description="Proton acceptor" evidence="10">
    <location>
        <position position="152"/>
    </location>
</feature>
<dbReference type="UniPathway" id="UPA00094"/>
<dbReference type="FunFam" id="3.40.50.720:FF:000037">
    <property type="entry name" value="3-oxoacyl-[acyl-carrier-protein] reductase FabG"/>
    <property type="match status" value="1"/>
</dbReference>
<dbReference type="EC" id="1.1.1.100" evidence="3 13"/>
<dbReference type="InterPro" id="IPR057326">
    <property type="entry name" value="KR_dom"/>
</dbReference>
<dbReference type="GO" id="GO:0004316">
    <property type="term" value="F:3-oxoacyl-[acyl-carrier-protein] reductase (NADPH) activity"/>
    <property type="evidence" value="ECO:0007669"/>
    <property type="project" value="UniProtKB-UniRule"/>
</dbReference>
<evidence type="ECO:0000256" key="9">
    <source>
        <dbReference type="ARBA" id="ARBA00023160"/>
    </source>
</evidence>